<keyword evidence="3 9" id="KW-0274">FAD</keyword>
<dbReference type="FunFam" id="3.30.390.30:FF:000001">
    <property type="entry name" value="Dihydrolipoyl dehydrogenase"/>
    <property type="match status" value="1"/>
</dbReference>
<evidence type="ECO:0000256" key="6">
    <source>
        <dbReference type="ARBA" id="ARBA00023157"/>
    </source>
</evidence>
<keyword evidence="4 11" id="KW-0560">Oxidoreductase</keyword>
<evidence type="ECO:0000313" key="15">
    <source>
        <dbReference type="EMBL" id="CAD9679370.1"/>
    </source>
</evidence>
<dbReference type="EMBL" id="HBHK01010442">
    <property type="protein sequence ID" value="CAD9679367.1"/>
    <property type="molecule type" value="Transcribed_RNA"/>
</dbReference>
<keyword evidence="9" id="KW-0547">Nucleotide-binding</keyword>
<keyword evidence="6" id="KW-1015">Disulfide bond</keyword>
<evidence type="ECO:0000259" key="13">
    <source>
        <dbReference type="Pfam" id="PF07992"/>
    </source>
</evidence>
<evidence type="ECO:0000256" key="4">
    <source>
        <dbReference type="ARBA" id="ARBA00023002"/>
    </source>
</evidence>
<dbReference type="PROSITE" id="PS00076">
    <property type="entry name" value="PYRIDINE_REDOX_1"/>
    <property type="match status" value="1"/>
</dbReference>
<dbReference type="SUPFAM" id="SSF51905">
    <property type="entry name" value="FAD/NAD(P)-binding domain"/>
    <property type="match status" value="1"/>
</dbReference>
<feature type="binding site" evidence="9">
    <location>
        <begin position="216"/>
        <end position="223"/>
    </location>
    <ligand>
        <name>NAD(+)</name>
        <dbReference type="ChEBI" id="CHEBI:57540"/>
    </ligand>
</feature>
<keyword evidence="5 9" id="KW-0520">NAD</keyword>
<evidence type="ECO:0000256" key="1">
    <source>
        <dbReference type="ARBA" id="ARBA00007532"/>
    </source>
</evidence>
<evidence type="ECO:0000256" key="10">
    <source>
        <dbReference type="PIRSR" id="PIRSR000350-4"/>
    </source>
</evidence>
<dbReference type="InterPro" id="IPR012999">
    <property type="entry name" value="Pyr_OxRdtase_I_AS"/>
</dbReference>
<evidence type="ECO:0000256" key="11">
    <source>
        <dbReference type="RuleBase" id="RU003692"/>
    </source>
</evidence>
<evidence type="ECO:0000256" key="3">
    <source>
        <dbReference type="ARBA" id="ARBA00022827"/>
    </source>
</evidence>
<feature type="binding site" evidence="9">
    <location>
        <position position="308"/>
    </location>
    <ligand>
        <name>NAD(+)</name>
        <dbReference type="ChEBI" id="CHEBI:57540"/>
    </ligand>
</feature>
<keyword evidence="2 11" id="KW-0285">Flavoprotein</keyword>
<dbReference type="AlphaFoldDB" id="A0A7S2RSC7"/>
<sequence length="502" mass="53581">MFGLVKFGGSAVRAQSVQKRVIGGQAARFFSSNTDEYDLVVIGAGPGGYPAAIKAGQAGMKVACLDFRGSLGGTCLNVGCIPSKALLESTHHYYALTHEFDKHGINVQGASVNLDRMMENKSEVVTGLTKGIEGLFKKNKVDWVQGRGKIIGANEVSVTMNDGGNQTLRTKNILIATGSEPAPLPPCPVDNAAKKIVDSTGILDMDRIPEKLTVVGGGVIGLEMGSVWARLGSEVTVVEYMDHLCPGMDKELIKTMERTLKKQGFKFKLKTKVVASEVTDSGVELTVEPSAGGEPEKIQTDCVIVSTGRRPYTEGLGLDAVGIPTDKMGRVEVDDYFRTNIPSIFAIGDCIQGPMLAHKAEEEGIAAVECIQGFKPHVNYNAIPGVIYTFPEVASVGKTEEQLKEEGIKFKKGKFSFMANSRARAILETEGFVKILADAETDELLGVHVIGPNAGEMIAEATLAIEYGASSEDLARTCHAHPTLSEALKEAAMATHGKPIHS</sequence>
<evidence type="ECO:0000256" key="9">
    <source>
        <dbReference type="PIRSR" id="PIRSR000350-3"/>
    </source>
</evidence>
<feature type="domain" description="Pyridine nucleotide-disulphide oxidoreductase dimerisation" evidence="12">
    <location>
        <begin position="383"/>
        <end position="492"/>
    </location>
</feature>
<comment type="catalytic activity">
    <reaction evidence="11">
        <text>N(6)-[(R)-dihydrolipoyl]-L-lysyl-[protein] + NAD(+) = N(6)-[(R)-lipoyl]-L-lysyl-[protein] + NADH + H(+)</text>
        <dbReference type="Rhea" id="RHEA:15045"/>
        <dbReference type="Rhea" id="RHEA-COMP:10474"/>
        <dbReference type="Rhea" id="RHEA-COMP:10475"/>
        <dbReference type="ChEBI" id="CHEBI:15378"/>
        <dbReference type="ChEBI" id="CHEBI:57540"/>
        <dbReference type="ChEBI" id="CHEBI:57945"/>
        <dbReference type="ChEBI" id="CHEBI:83099"/>
        <dbReference type="ChEBI" id="CHEBI:83100"/>
        <dbReference type="EC" id="1.8.1.4"/>
    </reaction>
</comment>
<feature type="binding site" evidence="9">
    <location>
        <begin position="177"/>
        <end position="179"/>
    </location>
    <ligand>
        <name>FAD</name>
        <dbReference type="ChEBI" id="CHEBI:57692"/>
    </ligand>
</feature>
<dbReference type="InterPro" id="IPR006258">
    <property type="entry name" value="Lipoamide_DH"/>
</dbReference>
<evidence type="ECO:0000313" key="14">
    <source>
        <dbReference type="EMBL" id="CAD9679367.1"/>
    </source>
</evidence>
<evidence type="ECO:0000256" key="2">
    <source>
        <dbReference type="ARBA" id="ARBA00022630"/>
    </source>
</evidence>
<evidence type="ECO:0000256" key="8">
    <source>
        <dbReference type="PIRSR" id="PIRSR000350-2"/>
    </source>
</evidence>
<evidence type="ECO:0000256" key="5">
    <source>
        <dbReference type="ARBA" id="ARBA00023027"/>
    </source>
</evidence>
<protein>
    <recommendedName>
        <fullName evidence="11">Dihydrolipoyl dehydrogenase</fullName>
        <ecNumber evidence="11">1.8.1.4</ecNumber>
    </recommendedName>
</protein>
<dbReference type="InterPro" id="IPR004099">
    <property type="entry name" value="Pyr_nucl-diS_OxRdtase_dimer"/>
</dbReference>
<dbReference type="Gene3D" id="3.50.50.60">
    <property type="entry name" value="FAD/NAD(P)-binding domain"/>
    <property type="match status" value="2"/>
</dbReference>
<feature type="domain" description="FAD/NAD(P)-binding" evidence="13">
    <location>
        <begin position="37"/>
        <end position="364"/>
    </location>
</feature>
<name>A0A7S2RSC7_9STRA</name>
<feature type="binding site" evidence="9">
    <location>
        <position position="349"/>
    </location>
    <ligand>
        <name>FAD</name>
        <dbReference type="ChEBI" id="CHEBI:57692"/>
    </ligand>
</feature>
<feature type="binding site" evidence="9">
    <location>
        <begin position="355"/>
        <end position="358"/>
    </location>
    <ligand>
        <name>FAD</name>
        <dbReference type="ChEBI" id="CHEBI:57692"/>
    </ligand>
</feature>
<feature type="binding site" evidence="9">
    <location>
        <position position="239"/>
    </location>
    <ligand>
        <name>NAD(+)</name>
        <dbReference type="ChEBI" id="CHEBI:57540"/>
    </ligand>
</feature>
<gene>
    <name evidence="14" type="ORF">QSP1433_LOCUS6520</name>
    <name evidence="15" type="ORF">QSP1433_LOCUS6521</name>
</gene>
<comment type="cofactor">
    <cofactor evidence="9 11">
        <name>FAD</name>
        <dbReference type="ChEBI" id="CHEBI:57692"/>
    </cofactor>
    <text evidence="9 11">Binds 1 FAD per subunit.</text>
</comment>
<dbReference type="InterPro" id="IPR001100">
    <property type="entry name" value="Pyr_nuc-diS_OxRdtase"/>
</dbReference>
<dbReference type="Pfam" id="PF07992">
    <property type="entry name" value="Pyr_redox_2"/>
    <property type="match status" value="1"/>
</dbReference>
<reference evidence="15" key="1">
    <citation type="submission" date="2021-01" db="EMBL/GenBank/DDBJ databases">
        <authorList>
            <person name="Corre E."/>
            <person name="Pelletier E."/>
            <person name="Niang G."/>
            <person name="Scheremetjew M."/>
            <person name="Finn R."/>
            <person name="Kale V."/>
            <person name="Holt S."/>
            <person name="Cochrane G."/>
            <person name="Meng A."/>
            <person name="Brown T."/>
            <person name="Cohen L."/>
        </authorList>
    </citation>
    <scope>NUCLEOTIDE SEQUENCE</scope>
    <source>
        <strain evidence="15">NY070348D</strain>
    </source>
</reference>
<evidence type="ECO:0000256" key="7">
    <source>
        <dbReference type="ARBA" id="ARBA00023284"/>
    </source>
</evidence>
<dbReference type="Gene3D" id="3.30.390.30">
    <property type="match status" value="1"/>
</dbReference>
<dbReference type="PANTHER" id="PTHR22912">
    <property type="entry name" value="DISULFIDE OXIDOREDUCTASE"/>
    <property type="match status" value="1"/>
</dbReference>
<dbReference type="GO" id="GO:0005739">
    <property type="term" value="C:mitochondrion"/>
    <property type="evidence" value="ECO:0007669"/>
    <property type="project" value="TreeGrafter"/>
</dbReference>
<dbReference type="Pfam" id="PF02852">
    <property type="entry name" value="Pyr_redox_dim"/>
    <property type="match status" value="1"/>
</dbReference>
<dbReference type="FunFam" id="3.50.50.60:FF:000001">
    <property type="entry name" value="Dihydrolipoyl dehydrogenase, mitochondrial"/>
    <property type="match status" value="1"/>
</dbReference>
<dbReference type="PIRSF" id="PIRSF000350">
    <property type="entry name" value="Mercury_reductase_MerA"/>
    <property type="match status" value="1"/>
</dbReference>
<dbReference type="NCBIfam" id="TIGR01350">
    <property type="entry name" value="lipoamide_DH"/>
    <property type="match status" value="1"/>
</dbReference>
<accession>A0A7S2RSC7</accession>
<dbReference type="InterPro" id="IPR023753">
    <property type="entry name" value="FAD/NAD-binding_dom"/>
</dbReference>
<dbReference type="GO" id="GO:0050660">
    <property type="term" value="F:flavin adenine dinucleotide binding"/>
    <property type="evidence" value="ECO:0007669"/>
    <property type="project" value="InterPro"/>
</dbReference>
<comment type="similarity">
    <text evidence="1 11">Belongs to the class-I pyridine nucleotide-disulfide oxidoreductase family.</text>
</comment>
<feature type="active site" description="Proton acceptor" evidence="8">
    <location>
        <position position="481"/>
    </location>
</feature>
<dbReference type="SUPFAM" id="SSF55424">
    <property type="entry name" value="FAD/NAD-linked reductases, dimerisation (C-terminal) domain"/>
    <property type="match status" value="1"/>
</dbReference>
<feature type="disulfide bond" description="Redox-active" evidence="10">
    <location>
        <begin position="75"/>
        <end position="80"/>
    </location>
</feature>
<dbReference type="InterPro" id="IPR016156">
    <property type="entry name" value="FAD/NAD-linked_Rdtase_dimer_sf"/>
</dbReference>
<dbReference type="InterPro" id="IPR050151">
    <property type="entry name" value="Class-I_Pyr_Nuc-Dis_Oxidored"/>
</dbReference>
<feature type="binding site" evidence="9">
    <location>
        <position position="84"/>
    </location>
    <ligand>
        <name>FAD</name>
        <dbReference type="ChEBI" id="CHEBI:57692"/>
    </ligand>
</feature>
<dbReference type="PRINTS" id="PR00368">
    <property type="entry name" value="FADPNR"/>
</dbReference>
<dbReference type="GO" id="GO:0045252">
    <property type="term" value="C:oxoglutarate dehydrogenase complex"/>
    <property type="evidence" value="ECO:0007669"/>
    <property type="project" value="TreeGrafter"/>
</dbReference>
<dbReference type="EC" id="1.8.1.4" evidence="11"/>
<dbReference type="PANTHER" id="PTHR22912:SF223">
    <property type="entry name" value="DIHYDROLIPOYL DEHYDROGENASE 1, MITOCHONDRIAL"/>
    <property type="match status" value="1"/>
</dbReference>
<dbReference type="InterPro" id="IPR036188">
    <property type="entry name" value="FAD/NAD-bd_sf"/>
</dbReference>
<feature type="binding site" evidence="9">
    <location>
        <position position="148"/>
    </location>
    <ligand>
        <name>FAD</name>
        <dbReference type="ChEBI" id="CHEBI:57692"/>
    </ligand>
</feature>
<organism evidence="15">
    <name type="scientific">Mucochytrium quahogii</name>
    <dbReference type="NCBI Taxonomy" id="96639"/>
    <lineage>
        <taxon>Eukaryota</taxon>
        <taxon>Sar</taxon>
        <taxon>Stramenopiles</taxon>
        <taxon>Bigyra</taxon>
        <taxon>Labyrinthulomycetes</taxon>
        <taxon>Thraustochytrida</taxon>
        <taxon>Thraustochytriidae</taxon>
        <taxon>Mucochytrium</taxon>
    </lineage>
</organism>
<keyword evidence="7 11" id="KW-0676">Redox-active center</keyword>
<dbReference type="GO" id="GO:0006103">
    <property type="term" value="P:2-oxoglutarate metabolic process"/>
    <property type="evidence" value="ECO:0007669"/>
    <property type="project" value="TreeGrafter"/>
</dbReference>
<dbReference type="GO" id="GO:0004148">
    <property type="term" value="F:dihydrolipoyl dehydrogenase (NADH) activity"/>
    <property type="evidence" value="ECO:0007669"/>
    <property type="project" value="UniProtKB-EC"/>
</dbReference>
<evidence type="ECO:0000259" key="12">
    <source>
        <dbReference type="Pfam" id="PF02852"/>
    </source>
</evidence>
<dbReference type="PRINTS" id="PR00411">
    <property type="entry name" value="PNDRDTASEI"/>
</dbReference>
<proteinExistence type="inferred from homology"/>
<dbReference type="EMBL" id="HBHK01010443">
    <property type="protein sequence ID" value="CAD9679370.1"/>
    <property type="molecule type" value="Transcribed_RNA"/>
</dbReference>
<comment type="miscellaneous">
    <text evidence="11">The active site is a redox-active disulfide bond.</text>
</comment>